<protein>
    <submittedName>
        <fullName evidence="1">Uncharacterized protein</fullName>
    </submittedName>
</protein>
<accession>A0A833SV84</accession>
<proteinExistence type="predicted"/>
<organism evidence="1 2">
    <name type="scientific">Phytophthora infestans</name>
    <name type="common">Potato late blight agent</name>
    <name type="synonym">Botrytis infestans</name>
    <dbReference type="NCBI Taxonomy" id="4787"/>
    <lineage>
        <taxon>Eukaryota</taxon>
        <taxon>Sar</taxon>
        <taxon>Stramenopiles</taxon>
        <taxon>Oomycota</taxon>
        <taxon>Peronosporomycetes</taxon>
        <taxon>Peronosporales</taxon>
        <taxon>Peronosporaceae</taxon>
        <taxon>Phytophthora</taxon>
    </lineage>
</organism>
<dbReference type="AlphaFoldDB" id="A0A833SV84"/>
<evidence type="ECO:0000313" key="1">
    <source>
        <dbReference type="EMBL" id="KAF4039323.1"/>
    </source>
</evidence>
<comment type="caution">
    <text evidence="1">The sequence shown here is derived from an EMBL/GenBank/DDBJ whole genome shotgun (WGS) entry which is preliminary data.</text>
</comment>
<keyword evidence="2" id="KW-1185">Reference proteome</keyword>
<name>A0A833SV84_PHYIN</name>
<dbReference type="Proteomes" id="UP000602510">
    <property type="component" value="Unassembled WGS sequence"/>
</dbReference>
<sequence>MCLGRGPTKKLATVAVWKYKASSCSFPLLLAIKKEADNLRTCVGERSARPCVEGISSLHWLEAWPPSSKPKIRVSDSTAQLWIVRLSDLPLETHPSRTRNESIGMAEDRPLWVEC</sequence>
<reference evidence="1" key="1">
    <citation type="submission" date="2020-04" db="EMBL/GenBank/DDBJ databases">
        <title>Hybrid Assembly of Korean Phytophthora infestans isolates.</title>
        <authorList>
            <person name="Prokchorchik M."/>
            <person name="Lee Y."/>
            <person name="Seo J."/>
            <person name="Cho J.-H."/>
            <person name="Park Y.-E."/>
            <person name="Jang D.-C."/>
            <person name="Im J.-S."/>
            <person name="Choi J.-G."/>
            <person name="Park H.-J."/>
            <person name="Lee G.-B."/>
            <person name="Lee Y.-G."/>
            <person name="Hong S.-Y."/>
            <person name="Cho K."/>
            <person name="Sohn K.H."/>
        </authorList>
    </citation>
    <scope>NUCLEOTIDE SEQUENCE</scope>
    <source>
        <strain evidence="1">KR_1_A1</strain>
    </source>
</reference>
<evidence type="ECO:0000313" key="2">
    <source>
        <dbReference type="Proteomes" id="UP000602510"/>
    </source>
</evidence>
<gene>
    <name evidence="1" type="ORF">GN244_ATG08456</name>
</gene>
<dbReference type="EMBL" id="WSZM01000176">
    <property type="protein sequence ID" value="KAF4039323.1"/>
    <property type="molecule type" value="Genomic_DNA"/>
</dbReference>